<organism evidence="1 2">
    <name type="scientific">Manduca sexta</name>
    <name type="common">Tobacco hawkmoth</name>
    <name type="synonym">Tobacco hornworm</name>
    <dbReference type="NCBI Taxonomy" id="7130"/>
    <lineage>
        <taxon>Eukaryota</taxon>
        <taxon>Metazoa</taxon>
        <taxon>Ecdysozoa</taxon>
        <taxon>Arthropoda</taxon>
        <taxon>Hexapoda</taxon>
        <taxon>Insecta</taxon>
        <taxon>Pterygota</taxon>
        <taxon>Neoptera</taxon>
        <taxon>Endopterygota</taxon>
        <taxon>Lepidoptera</taxon>
        <taxon>Glossata</taxon>
        <taxon>Ditrysia</taxon>
        <taxon>Bombycoidea</taxon>
        <taxon>Sphingidae</taxon>
        <taxon>Sphinginae</taxon>
        <taxon>Sphingini</taxon>
        <taxon>Manduca</taxon>
    </lineage>
</organism>
<name>A0A921ZP35_MANSE</name>
<evidence type="ECO:0000313" key="1">
    <source>
        <dbReference type="EMBL" id="KAG6461490.1"/>
    </source>
</evidence>
<reference evidence="1" key="2">
    <citation type="submission" date="2020-12" db="EMBL/GenBank/DDBJ databases">
        <authorList>
            <person name="Kanost M."/>
        </authorList>
    </citation>
    <scope>NUCLEOTIDE SEQUENCE</scope>
</reference>
<keyword evidence="2" id="KW-1185">Reference proteome</keyword>
<sequence length="118" mass="12055">MKRKQSLEAAGNPFGGCGATWLQKGGVSAMLAPALRSALPPDALLAAARDSAPELAAKLSAQQIHEMLLAVREELSAEDASAAGDAGGEGRAYALTALMLHCCAAAQLAQQRTEPTPT</sequence>
<dbReference type="EMBL" id="JH668749">
    <property type="protein sequence ID" value="KAG6461490.1"/>
    <property type="molecule type" value="Genomic_DNA"/>
</dbReference>
<accession>A0A921ZP35</accession>
<dbReference type="Proteomes" id="UP000791440">
    <property type="component" value="Unassembled WGS sequence"/>
</dbReference>
<reference evidence="1" key="1">
    <citation type="journal article" date="2016" name="Insect Biochem. Mol. Biol.">
        <title>Multifaceted biological insights from a draft genome sequence of the tobacco hornworm moth, Manduca sexta.</title>
        <authorList>
            <person name="Kanost M.R."/>
            <person name="Arrese E.L."/>
            <person name="Cao X."/>
            <person name="Chen Y.R."/>
            <person name="Chellapilla S."/>
            <person name="Goldsmith M.R."/>
            <person name="Grosse-Wilde E."/>
            <person name="Heckel D.G."/>
            <person name="Herndon N."/>
            <person name="Jiang H."/>
            <person name="Papanicolaou A."/>
            <person name="Qu J."/>
            <person name="Soulages J.L."/>
            <person name="Vogel H."/>
            <person name="Walters J."/>
            <person name="Waterhouse R.M."/>
            <person name="Ahn S.J."/>
            <person name="Almeida F.C."/>
            <person name="An C."/>
            <person name="Aqrawi P."/>
            <person name="Bretschneider A."/>
            <person name="Bryant W.B."/>
            <person name="Bucks S."/>
            <person name="Chao H."/>
            <person name="Chevignon G."/>
            <person name="Christen J.M."/>
            <person name="Clarke D.F."/>
            <person name="Dittmer N.T."/>
            <person name="Ferguson L.C.F."/>
            <person name="Garavelou S."/>
            <person name="Gordon K.H.J."/>
            <person name="Gunaratna R.T."/>
            <person name="Han Y."/>
            <person name="Hauser F."/>
            <person name="He Y."/>
            <person name="Heidel-Fischer H."/>
            <person name="Hirsh A."/>
            <person name="Hu Y."/>
            <person name="Jiang H."/>
            <person name="Kalra D."/>
            <person name="Klinner C."/>
            <person name="Konig C."/>
            <person name="Kovar C."/>
            <person name="Kroll A.R."/>
            <person name="Kuwar S.S."/>
            <person name="Lee S.L."/>
            <person name="Lehman R."/>
            <person name="Li K."/>
            <person name="Li Z."/>
            <person name="Liang H."/>
            <person name="Lovelace S."/>
            <person name="Lu Z."/>
            <person name="Mansfield J.H."/>
            <person name="McCulloch K.J."/>
            <person name="Mathew T."/>
            <person name="Morton B."/>
            <person name="Muzny D.M."/>
            <person name="Neunemann D."/>
            <person name="Ongeri F."/>
            <person name="Pauchet Y."/>
            <person name="Pu L.L."/>
            <person name="Pyrousis I."/>
            <person name="Rao X.J."/>
            <person name="Redding A."/>
            <person name="Roesel C."/>
            <person name="Sanchez-Gracia A."/>
            <person name="Schaack S."/>
            <person name="Shukla A."/>
            <person name="Tetreau G."/>
            <person name="Wang Y."/>
            <person name="Xiong G.H."/>
            <person name="Traut W."/>
            <person name="Walsh T.K."/>
            <person name="Worley K.C."/>
            <person name="Wu D."/>
            <person name="Wu W."/>
            <person name="Wu Y.Q."/>
            <person name="Zhang X."/>
            <person name="Zou Z."/>
            <person name="Zucker H."/>
            <person name="Briscoe A.D."/>
            <person name="Burmester T."/>
            <person name="Clem R.J."/>
            <person name="Feyereisen R."/>
            <person name="Grimmelikhuijzen C.J.P."/>
            <person name="Hamodrakas S.J."/>
            <person name="Hansson B.S."/>
            <person name="Huguet E."/>
            <person name="Jermiin L.S."/>
            <person name="Lan Q."/>
            <person name="Lehman H.K."/>
            <person name="Lorenzen M."/>
            <person name="Merzendorfer H."/>
            <person name="Michalopoulos I."/>
            <person name="Morton D.B."/>
            <person name="Muthukrishnan S."/>
            <person name="Oakeshott J.G."/>
            <person name="Palmer W."/>
            <person name="Park Y."/>
            <person name="Passarelli A.L."/>
            <person name="Rozas J."/>
            <person name="Schwartz L.M."/>
            <person name="Smith W."/>
            <person name="Southgate A."/>
            <person name="Vilcinskas A."/>
            <person name="Vogt R."/>
            <person name="Wang P."/>
            <person name="Werren J."/>
            <person name="Yu X.Q."/>
            <person name="Zhou J.J."/>
            <person name="Brown S.J."/>
            <person name="Scherer S.E."/>
            <person name="Richards S."/>
            <person name="Blissard G.W."/>
        </authorList>
    </citation>
    <scope>NUCLEOTIDE SEQUENCE</scope>
</reference>
<comment type="caution">
    <text evidence="1">The sequence shown here is derived from an EMBL/GenBank/DDBJ whole genome shotgun (WGS) entry which is preliminary data.</text>
</comment>
<proteinExistence type="predicted"/>
<evidence type="ECO:0000313" key="2">
    <source>
        <dbReference type="Proteomes" id="UP000791440"/>
    </source>
</evidence>
<gene>
    <name evidence="1" type="ORF">O3G_MSEX012664</name>
</gene>
<protein>
    <submittedName>
        <fullName evidence="1">Uncharacterized protein</fullName>
    </submittedName>
</protein>
<dbReference type="AlphaFoldDB" id="A0A921ZP35"/>